<feature type="transmembrane region" description="Helical" evidence="1">
    <location>
        <begin position="101"/>
        <end position="121"/>
    </location>
</feature>
<dbReference type="AlphaFoldDB" id="A0A4U8YRG0"/>
<dbReference type="EMBL" id="CAADHO010000009">
    <property type="protein sequence ID" value="VFQ46450.1"/>
    <property type="molecule type" value="Genomic_DNA"/>
</dbReference>
<dbReference type="Proteomes" id="UP000507962">
    <property type="component" value="Unassembled WGS sequence"/>
</dbReference>
<feature type="transmembrane region" description="Helical" evidence="1">
    <location>
        <begin position="45"/>
        <end position="63"/>
    </location>
</feature>
<keyword evidence="3" id="KW-1185">Reference proteome</keyword>
<dbReference type="Pfam" id="PF14248">
    <property type="entry name" value="DUF4345"/>
    <property type="match status" value="1"/>
</dbReference>
<keyword evidence="1" id="KW-0812">Transmembrane</keyword>
<evidence type="ECO:0000256" key="1">
    <source>
        <dbReference type="SAM" id="Phobius"/>
    </source>
</evidence>
<accession>A0A4U8YRG0</accession>
<dbReference type="RefSeq" id="WP_180144166.1">
    <property type="nucleotide sequence ID" value="NZ_CAADHO010000009.1"/>
</dbReference>
<keyword evidence="1" id="KW-1133">Transmembrane helix</keyword>
<protein>
    <recommendedName>
        <fullName evidence="4">DUF4345 domain-containing protein</fullName>
    </recommendedName>
</protein>
<evidence type="ECO:0008006" key="4">
    <source>
        <dbReference type="Google" id="ProtNLM"/>
    </source>
</evidence>
<keyword evidence="1" id="KW-0472">Membrane</keyword>
<dbReference type="InterPro" id="IPR025597">
    <property type="entry name" value="DUF4345"/>
</dbReference>
<organism evidence="2 3">
    <name type="scientific">Desulfoluna butyratoxydans</name>
    <dbReference type="NCBI Taxonomy" id="231438"/>
    <lineage>
        <taxon>Bacteria</taxon>
        <taxon>Pseudomonadati</taxon>
        <taxon>Thermodesulfobacteriota</taxon>
        <taxon>Desulfobacteria</taxon>
        <taxon>Desulfobacterales</taxon>
        <taxon>Desulfolunaceae</taxon>
        <taxon>Desulfoluna</taxon>
    </lineage>
</organism>
<name>A0A4U8YRG0_9BACT</name>
<sequence length="133" mass="14627">MNMAQIFLIVAAAGLTPIALSYGVAPEASMRLLFDIPVQGVNLTHIFRAVMCLYFGFVVFWVMGARNKALTRPALYTLVVFMAGLALGRALSLIVDGMPHWLLFLYMVLEFLFAAAGVVMLKKLDAMEASNEH</sequence>
<proteinExistence type="predicted"/>
<reference evidence="2 3" key="1">
    <citation type="submission" date="2019-03" db="EMBL/GenBank/DDBJ databases">
        <authorList>
            <person name="Nijsse B."/>
        </authorList>
    </citation>
    <scope>NUCLEOTIDE SEQUENCE [LARGE SCALE GENOMIC DNA]</scope>
    <source>
        <strain evidence="2">Desulfoluna butyratoxydans MSL71</strain>
    </source>
</reference>
<evidence type="ECO:0000313" key="3">
    <source>
        <dbReference type="Proteomes" id="UP000507962"/>
    </source>
</evidence>
<feature type="transmembrane region" description="Helical" evidence="1">
    <location>
        <begin position="75"/>
        <end position="95"/>
    </location>
</feature>
<evidence type="ECO:0000313" key="2">
    <source>
        <dbReference type="EMBL" id="VFQ46450.1"/>
    </source>
</evidence>
<gene>
    <name evidence="2" type="ORF">MSL71_41140</name>
</gene>